<dbReference type="Proteomes" id="UP000252914">
    <property type="component" value="Unassembled WGS sequence"/>
</dbReference>
<dbReference type="PANTHER" id="PTHR30055">
    <property type="entry name" value="HTH-TYPE TRANSCRIPTIONAL REGULATOR RUTR"/>
    <property type="match status" value="1"/>
</dbReference>
<evidence type="ECO:0000313" key="6">
    <source>
        <dbReference type="EMBL" id="RCG25549.1"/>
    </source>
</evidence>
<organism evidence="6 7">
    <name type="scientific">Streptomyces diacarni</name>
    <dbReference type="NCBI Taxonomy" id="2800381"/>
    <lineage>
        <taxon>Bacteria</taxon>
        <taxon>Bacillati</taxon>
        <taxon>Actinomycetota</taxon>
        <taxon>Actinomycetes</taxon>
        <taxon>Kitasatosporales</taxon>
        <taxon>Streptomycetaceae</taxon>
        <taxon>Streptomyces</taxon>
    </lineage>
</organism>
<keyword evidence="3" id="KW-0804">Transcription</keyword>
<dbReference type="InterPro" id="IPR004111">
    <property type="entry name" value="Repressor_TetR_C"/>
</dbReference>
<feature type="domain" description="HTH tetR-type" evidence="5">
    <location>
        <begin position="17"/>
        <end position="77"/>
    </location>
</feature>
<protein>
    <submittedName>
        <fullName evidence="6">TetR/AcrR family transcriptional regulator</fullName>
    </submittedName>
</protein>
<dbReference type="InterPro" id="IPR001647">
    <property type="entry name" value="HTH_TetR"/>
</dbReference>
<sequence length="230" mass="25384">MPATSRRRPTTRKGRPVLTREAIAAKALEMAGTQGFRSVTMRALAAELNVTVRALYNYVEDRQDVVDLALGLMLDSWNPPPLDPTAWEESVAGYARSLRKLYRRWPRALLVSLDEDAPPTSVHPNRLLNLDRFLQLLHGIGIGFPTALEVHRHLSLLMLSFALVVDRPATHAATDRGTLVPDVWLAAHADLDLPALRQAAALPIPTADTQFDQLVSVVIAQIRSHLDAST</sequence>
<dbReference type="GO" id="GO:0000976">
    <property type="term" value="F:transcription cis-regulatory region binding"/>
    <property type="evidence" value="ECO:0007669"/>
    <property type="project" value="TreeGrafter"/>
</dbReference>
<dbReference type="InterPro" id="IPR009057">
    <property type="entry name" value="Homeodomain-like_sf"/>
</dbReference>
<dbReference type="PANTHER" id="PTHR30055:SF151">
    <property type="entry name" value="TRANSCRIPTIONAL REGULATORY PROTEIN"/>
    <property type="match status" value="1"/>
</dbReference>
<accession>A0A367F6I0</accession>
<dbReference type="GO" id="GO:0045892">
    <property type="term" value="P:negative regulation of DNA-templated transcription"/>
    <property type="evidence" value="ECO:0007669"/>
    <property type="project" value="InterPro"/>
</dbReference>
<dbReference type="Gene3D" id="1.10.357.10">
    <property type="entry name" value="Tetracycline Repressor, domain 2"/>
    <property type="match status" value="1"/>
</dbReference>
<feature type="DNA-binding region" description="H-T-H motif" evidence="4">
    <location>
        <begin position="40"/>
        <end position="59"/>
    </location>
</feature>
<dbReference type="Pfam" id="PF00440">
    <property type="entry name" value="TetR_N"/>
    <property type="match status" value="1"/>
</dbReference>
<evidence type="ECO:0000313" key="7">
    <source>
        <dbReference type="Proteomes" id="UP000252914"/>
    </source>
</evidence>
<dbReference type="InterPro" id="IPR036271">
    <property type="entry name" value="Tet_transcr_reg_TetR-rel_C_sf"/>
</dbReference>
<keyword evidence="7" id="KW-1185">Reference proteome</keyword>
<dbReference type="InterPro" id="IPR050109">
    <property type="entry name" value="HTH-type_TetR-like_transc_reg"/>
</dbReference>
<dbReference type="RefSeq" id="WP_114021377.1">
    <property type="nucleotide sequence ID" value="NZ_QOIN01000036.1"/>
</dbReference>
<dbReference type="SUPFAM" id="SSF48498">
    <property type="entry name" value="Tetracyclin repressor-like, C-terminal domain"/>
    <property type="match status" value="1"/>
</dbReference>
<proteinExistence type="predicted"/>
<evidence type="ECO:0000256" key="1">
    <source>
        <dbReference type="ARBA" id="ARBA00023015"/>
    </source>
</evidence>
<gene>
    <name evidence="6" type="ORF">DTL70_09210</name>
</gene>
<evidence type="ECO:0000256" key="3">
    <source>
        <dbReference type="ARBA" id="ARBA00023163"/>
    </source>
</evidence>
<dbReference type="AlphaFoldDB" id="A0A367F6I0"/>
<evidence type="ECO:0000259" key="5">
    <source>
        <dbReference type="PROSITE" id="PS50977"/>
    </source>
</evidence>
<dbReference type="GO" id="GO:0003700">
    <property type="term" value="F:DNA-binding transcription factor activity"/>
    <property type="evidence" value="ECO:0007669"/>
    <property type="project" value="TreeGrafter"/>
</dbReference>
<dbReference type="Pfam" id="PF02909">
    <property type="entry name" value="TetR_C_1"/>
    <property type="match status" value="1"/>
</dbReference>
<dbReference type="Gene3D" id="1.10.10.60">
    <property type="entry name" value="Homeodomain-like"/>
    <property type="match status" value="1"/>
</dbReference>
<dbReference type="PROSITE" id="PS50977">
    <property type="entry name" value="HTH_TETR_2"/>
    <property type="match status" value="1"/>
</dbReference>
<comment type="caution">
    <text evidence="6">The sequence shown here is derived from an EMBL/GenBank/DDBJ whole genome shotgun (WGS) entry which is preliminary data.</text>
</comment>
<keyword evidence="2 4" id="KW-0238">DNA-binding</keyword>
<evidence type="ECO:0000256" key="2">
    <source>
        <dbReference type="ARBA" id="ARBA00023125"/>
    </source>
</evidence>
<dbReference type="EMBL" id="QOIN01000036">
    <property type="protein sequence ID" value="RCG25549.1"/>
    <property type="molecule type" value="Genomic_DNA"/>
</dbReference>
<evidence type="ECO:0000256" key="4">
    <source>
        <dbReference type="PROSITE-ProRule" id="PRU00335"/>
    </source>
</evidence>
<reference evidence="6 7" key="1">
    <citation type="submission" date="2018-06" db="EMBL/GenBank/DDBJ databases">
        <title>Streptomyces reniochalinae sp. nov. and Streptomyces diacarnus sp. nov. from marine sponges.</title>
        <authorList>
            <person name="Li L."/>
        </authorList>
    </citation>
    <scope>NUCLEOTIDE SEQUENCE [LARGE SCALE GENOMIC DNA]</scope>
    <source>
        <strain evidence="6 7">LHW51701</strain>
    </source>
</reference>
<keyword evidence="1" id="KW-0805">Transcription regulation</keyword>
<name>A0A367F6I0_9ACTN</name>
<dbReference type="SUPFAM" id="SSF46689">
    <property type="entry name" value="Homeodomain-like"/>
    <property type="match status" value="1"/>
</dbReference>